<reference evidence="1" key="1">
    <citation type="journal article" date="2023" name="Plant J.">
        <title>Genome sequences and population genomics provide insights into the demographic history, inbreeding, and mutation load of two 'living fossil' tree species of Dipteronia.</title>
        <authorList>
            <person name="Feng Y."/>
            <person name="Comes H.P."/>
            <person name="Chen J."/>
            <person name="Zhu S."/>
            <person name="Lu R."/>
            <person name="Zhang X."/>
            <person name="Li P."/>
            <person name="Qiu J."/>
            <person name="Olsen K.M."/>
            <person name="Qiu Y."/>
        </authorList>
    </citation>
    <scope>NUCLEOTIDE SEQUENCE</scope>
    <source>
        <strain evidence="1">KIB01</strain>
    </source>
</reference>
<keyword evidence="2" id="KW-1185">Reference proteome</keyword>
<evidence type="ECO:0000313" key="1">
    <source>
        <dbReference type="EMBL" id="KAK2639908.1"/>
    </source>
</evidence>
<accession>A0AAD9TQF8</accession>
<comment type="caution">
    <text evidence="1">The sequence shown here is derived from an EMBL/GenBank/DDBJ whole genome shotgun (WGS) entry which is preliminary data.</text>
</comment>
<evidence type="ECO:0000313" key="2">
    <source>
        <dbReference type="Proteomes" id="UP001280121"/>
    </source>
</evidence>
<dbReference type="PANTHER" id="PTHR31681">
    <property type="entry name" value="C2H2-LIKE ZINC FINGER PROTEIN"/>
    <property type="match status" value="1"/>
</dbReference>
<dbReference type="Gene3D" id="3.90.228.10">
    <property type="match status" value="1"/>
</dbReference>
<sequence length="278" mass="31951">MQAMWLSLKENVSCRSQVTDVVVGRPQKCSKEQKQYPYGKENLDTEELQQMGNPNPLLLVLFRPNYPRTQFHEVNVGDPSRNIIETIFQNALINPSKPSRKIKRVLKVKNSVQILERFEKHREKVKKKAYEDYYKRHPRNSVDGNEVLRFYGTVMTCGERSTQVSELCKDPFCRVCRVIQSNFDTEHLNGNGIRMSRSSEEMCDNMAGLIAKKKKKIKRAVMVCRIIAGLVDDGGHEHEHEHDQECDSFRSGGLNSNSENLIVRNSCAVLPCFVIVFT</sequence>
<dbReference type="EMBL" id="JANJYI010000008">
    <property type="protein sequence ID" value="KAK2639908.1"/>
    <property type="molecule type" value="Genomic_DNA"/>
</dbReference>
<organism evidence="1 2">
    <name type="scientific">Dipteronia dyeriana</name>
    <dbReference type="NCBI Taxonomy" id="168575"/>
    <lineage>
        <taxon>Eukaryota</taxon>
        <taxon>Viridiplantae</taxon>
        <taxon>Streptophyta</taxon>
        <taxon>Embryophyta</taxon>
        <taxon>Tracheophyta</taxon>
        <taxon>Spermatophyta</taxon>
        <taxon>Magnoliopsida</taxon>
        <taxon>eudicotyledons</taxon>
        <taxon>Gunneridae</taxon>
        <taxon>Pentapetalae</taxon>
        <taxon>rosids</taxon>
        <taxon>malvids</taxon>
        <taxon>Sapindales</taxon>
        <taxon>Sapindaceae</taxon>
        <taxon>Hippocastanoideae</taxon>
        <taxon>Acereae</taxon>
        <taxon>Dipteronia</taxon>
    </lineage>
</organism>
<dbReference type="SUPFAM" id="SSF56399">
    <property type="entry name" value="ADP-ribosylation"/>
    <property type="match status" value="1"/>
</dbReference>
<evidence type="ECO:0008006" key="3">
    <source>
        <dbReference type="Google" id="ProtNLM"/>
    </source>
</evidence>
<protein>
    <recommendedName>
        <fullName evidence="3">Nucleic acid binding protein</fullName>
    </recommendedName>
</protein>
<dbReference type="PANTHER" id="PTHR31681:SF34">
    <property type="entry name" value="DUF295 DOMAIN-CONTAINING PROTEIN"/>
    <property type="match status" value="1"/>
</dbReference>
<name>A0AAD9TQF8_9ROSI</name>
<dbReference type="AlphaFoldDB" id="A0AAD9TQF8"/>
<proteinExistence type="predicted"/>
<dbReference type="Proteomes" id="UP001280121">
    <property type="component" value="Unassembled WGS sequence"/>
</dbReference>
<gene>
    <name evidence="1" type="ORF">Ddye_027703</name>
</gene>